<proteinExistence type="inferred from homology"/>
<evidence type="ECO:0000256" key="3">
    <source>
        <dbReference type="ARBA" id="ARBA00022705"/>
    </source>
</evidence>
<protein>
    <submittedName>
        <fullName evidence="11">Chromosomal replication initiator protein DnaA</fullName>
    </submittedName>
</protein>
<dbReference type="Gene3D" id="1.10.8.60">
    <property type="match status" value="1"/>
</dbReference>
<dbReference type="InterPro" id="IPR013317">
    <property type="entry name" value="DnaA_dom"/>
</dbReference>
<dbReference type="SMART" id="SM00760">
    <property type="entry name" value="Bac_DnaA_C"/>
    <property type="match status" value="1"/>
</dbReference>
<dbReference type="SMART" id="SM00382">
    <property type="entry name" value="AAA"/>
    <property type="match status" value="1"/>
</dbReference>
<dbReference type="AlphaFoldDB" id="A0A3B1DYY6"/>
<dbReference type="SUPFAM" id="SSF52540">
    <property type="entry name" value="P-loop containing nucleoside triphosphate hydrolases"/>
    <property type="match status" value="1"/>
</dbReference>
<organism evidence="11">
    <name type="scientific">hydrothermal vent metagenome</name>
    <dbReference type="NCBI Taxonomy" id="652676"/>
    <lineage>
        <taxon>unclassified sequences</taxon>
        <taxon>metagenomes</taxon>
        <taxon>ecological metagenomes</taxon>
    </lineage>
</organism>
<dbReference type="InterPro" id="IPR001957">
    <property type="entry name" value="Chromosome_initiator_DnaA"/>
</dbReference>
<dbReference type="PROSITE" id="PS01008">
    <property type="entry name" value="DNAA"/>
    <property type="match status" value="1"/>
</dbReference>
<evidence type="ECO:0000256" key="2">
    <source>
        <dbReference type="ARBA" id="ARBA00022490"/>
    </source>
</evidence>
<dbReference type="SUPFAM" id="SSF48295">
    <property type="entry name" value="TrpR-like"/>
    <property type="match status" value="1"/>
</dbReference>
<dbReference type="GO" id="GO:0005524">
    <property type="term" value="F:ATP binding"/>
    <property type="evidence" value="ECO:0007669"/>
    <property type="project" value="UniProtKB-KW"/>
</dbReference>
<keyword evidence="5" id="KW-0067">ATP-binding</keyword>
<dbReference type="InterPro" id="IPR003593">
    <property type="entry name" value="AAA+_ATPase"/>
</dbReference>
<dbReference type="EMBL" id="UOGL01000559">
    <property type="protein sequence ID" value="VAX41538.1"/>
    <property type="molecule type" value="Genomic_DNA"/>
</dbReference>
<dbReference type="Gene3D" id="1.10.1750.10">
    <property type="match status" value="1"/>
</dbReference>
<feature type="compositionally biased region" description="Polar residues" evidence="8">
    <location>
        <begin position="97"/>
        <end position="114"/>
    </location>
</feature>
<evidence type="ECO:0000259" key="10">
    <source>
        <dbReference type="SMART" id="SM00760"/>
    </source>
</evidence>
<keyword evidence="3" id="KW-0235">DNA replication</keyword>
<evidence type="ECO:0000256" key="6">
    <source>
        <dbReference type="ARBA" id="ARBA00023121"/>
    </source>
</evidence>
<dbReference type="GO" id="GO:0006270">
    <property type="term" value="P:DNA replication initiation"/>
    <property type="evidence" value="ECO:0007669"/>
    <property type="project" value="InterPro"/>
</dbReference>
<evidence type="ECO:0000256" key="4">
    <source>
        <dbReference type="ARBA" id="ARBA00022741"/>
    </source>
</evidence>
<feature type="domain" description="AAA+ ATPase" evidence="9">
    <location>
        <begin position="170"/>
        <end position="304"/>
    </location>
</feature>
<dbReference type="InterPro" id="IPR010921">
    <property type="entry name" value="Trp_repressor/repl_initiator"/>
</dbReference>
<dbReference type="HAMAP" id="MF_00377">
    <property type="entry name" value="DnaA_bact"/>
    <property type="match status" value="1"/>
</dbReference>
<feature type="domain" description="Chromosomal replication initiator DnaA C-terminal" evidence="10">
    <location>
        <begin position="381"/>
        <end position="450"/>
    </location>
</feature>
<evidence type="ECO:0000256" key="8">
    <source>
        <dbReference type="SAM" id="MobiDB-lite"/>
    </source>
</evidence>
<dbReference type="InterPro" id="IPR018312">
    <property type="entry name" value="Chromosome_initiator_DnaA_CS"/>
</dbReference>
<gene>
    <name evidence="11" type="ORF">MNBD_PLANCTO02-561</name>
</gene>
<dbReference type="Gene3D" id="3.30.300.180">
    <property type="match status" value="1"/>
</dbReference>
<dbReference type="GO" id="GO:0003688">
    <property type="term" value="F:DNA replication origin binding"/>
    <property type="evidence" value="ECO:0007669"/>
    <property type="project" value="InterPro"/>
</dbReference>
<dbReference type="GO" id="GO:0006275">
    <property type="term" value="P:regulation of DNA replication"/>
    <property type="evidence" value="ECO:0007669"/>
    <property type="project" value="InterPro"/>
</dbReference>
<dbReference type="GO" id="GO:0005886">
    <property type="term" value="C:plasma membrane"/>
    <property type="evidence" value="ECO:0007669"/>
    <property type="project" value="TreeGrafter"/>
</dbReference>
<dbReference type="InterPro" id="IPR027417">
    <property type="entry name" value="P-loop_NTPase"/>
</dbReference>
<dbReference type="Pfam" id="PF08299">
    <property type="entry name" value="Bac_DnaA_C"/>
    <property type="match status" value="1"/>
</dbReference>
<feature type="region of interest" description="Disordered" evidence="8">
    <location>
        <begin position="97"/>
        <end position="137"/>
    </location>
</feature>
<dbReference type="CDD" id="cd06571">
    <property type="entry name" value="Bac_DnaA_C"/>
    <property type="match status" value="1"/>
</dbReference>
<dbReference type="InterPro" id="IPR038454">
    <property type="entry name" value="DnaA_N_sf"/>
</dbReference>
<evidence type="ECO:0000259" key="9">
    <source>
        <dbReference type="SMART" id="SM00382"/>
    </source>
</evidence>
<dbReference type="PANTHER" id="PTHR30050:SF2">
    <property type="entry name" value="CHROMOSOMAL REPLICATION INITIATOR PROTEIN DNAA"/>
    <property type="match status" value="1"/>
</dbReference>
<sequence length="483" mass="54108">MQPVQAARGVHTVDQTDVSFANAIEKKLGQRKYNDWFHNKVTYTITTDAVVVGVGSDFLLSWMQREFLKPIAQIAQSVIGVGTEVRFKVDTRVAIDSESSATKSKESPSTQQETKSSLSSSDKDKNSSSKKQPPKNKGRRFANLATFVVGSGSELAVTAIQQVCESPGSQYNPLVLHGEVGLGKTHLLEGIYKRIRSTYPSLNVLFMTAEDFTNYFTSALRNHTLPSFRQRFRNIDVLLIDDIDFLNGKLKIQEEFLHTFKKLESHSRQIVLTANCHPRLMPKMSEELTTRFLSGMVCRVEPPDMETRLTIATQKATALGVTVAPEALEYVASRFRNNVRELEGAMNVLAAYATLTKKRVTLSAAKRVLADLQRDCTRIVKLNDVEEAVCEFFGVETSELKSPRRDRSISQPRMMAMFLARKLTGAAYSEIGNFFGGRNHSTVKSAEKKVLTWIDQSSELQIASYSWTAEDILEQLEQKLRAS</sequence>
<dbReference type="InterPro" id="IPR020591">
    <property type="entry name" value="Chromosome_initiator_DnaA-like"/>
</dbReference>
<keyword evidence="4" id="KW-0547">Nucleotide-binding</keyword>
<keyword evidence="2" id="KW-0963">Cytoplasm</keyword>
<dbReference type="CDD" id="cd00009">
    <property type="entry name" value="AAA"/>
    <property type="match status" value="1"/>
</dbReference>
<name>A0A3B1DYY6_9ZZZZ</name>
<reference evidence="11" key="1">
    <citation type="submission" date="2018-06" db="EMBL/GenBank/DDBJ databases">
        <authorList>
            <person name="Zhirakovskaya E."/>
        </authorList>
    </citation>
    <scope>NUCLEOTIDE SEQUENCE</scope>
</reference>
<evidence type="ECO:0000256" key="7">
    <source>
        <dbReference type="ARBA" id="ARBA00023125"/>
    </source>
</evidence>
<evidence type="ECO:0000256" key="5">
    <source>
        <dbReference type="ARBA" id="ARBA00022840"/>
    </source>
</evidence>
<dbReference type="PANTHER" id="PTHR30050">
    <property type="entry name" value="CHROMOSOMAL REPLICATION INITIATOR PROTEIN DNAA"/>
    <property type="match status" value="1"/>
</dbReference>
<evidence type="ECO:0000256" key="1">
    <source>
        <dbReference type="ARBA" id="ARBA00006583"/>
    </source>
</evidence>
<dbReference type="Pfam" id="PF00308">
    <property type="entry name" value="Bac_DnaA"/>
    <property type="match status" value="1"/>
</dbReference>
<accession>A0A3B1DYY6</accession>
<dbReference type="GO" id="GO:0008289">
    <property type="term" value="F:lipid binding"/>
    <property type="evidence" value="ECO:0007669"/>
    <property type="project" value="UniProtKB-KW"/>
</dbReference>
<dbReference type="NCBIfam" id="TIGR00362">
    <property type="entry name" value="DnaA"/>
    <property type="match status" value="1"/>
</dbReference>
<keyword evidence="6" id="KW-0446">Lipid-binding</keyword>
<dbReference type="PRINTS" id="PR00051">
    <property type="entry name" value="DNAA"/>
</dbReference>
<keyword evidence="7" id="KW-0238">DNA-binding</keyword>
<comment type="similarity">
    <text evidence="1">Belongs to the DnaA family.</text>
</comment>
<dbReference type="Gene3D" id="3.40.50.300">
    <property type="entry name" value="P-loop containing nucleotide triphosphate hydrolases"/>
    <property type="match status" value="1"/>
</dbReference>
<evidence type="ECO:0000313" key="11">
    <source>
        <dbReference type="EMBL" id="VAX41538.1"/>
    </source>
</evidence>
<dbReference type="InterPro" id="IPR013159">
    <property type="entry name" value="DnaA_C"/>
</dbReference>